<protein>
    <submittedName>
        <fullName evidence="2">DNA-binding transcriptional regulator, MarR family</fullName>
    </submittedName>
</protein>
<proteinExistence type="predicted"/>
<dbReference type="InterPro" id="IPR039422">
    <property type="entry name" value="MarR/SlyA-like"/>
</dbReference>
<dbReference type="InterPro" id="IPR000835">
    <property type="entry name" value="HTH_MarR-typ"/>
</dbReference>
<dbReference type="SMART" id="SM00347">
    <property type="entry name" value="HTH_MARR"/>
    <property type="match status" value="1"/>
</dbReference>
<dbReference type="PANTHER" id="PTHR33164:SF43">
    <property type="entry name" value="HTH-TYPE TRANSCRIPTIONAL REPRESSOR YETL"/>
    <property type="match status" value="1"/>
</dbReference>
<dbReference type="PROSITE" id="PS50995">
    <property type="entry name" value="HTH_MARR_2"/>
    <property type="match status" value="1"/>
</dbReference>
<comment type="caution">
    <text evidence="2">The sequence shown here is derived from an EMBL/GenBank/DDBJ whole genome shotgun (WGS) entry which is preliminary data.</text>
</comment>
<dbReference type="InterPro" id="IPR036388">
    <property type="entry name" value="WH-like_DNA-bd_sf"/>
</dbReference>
<dbReference type="PANTHER" id="PTHR33164">
    <property type="entry name" value="TRANSCRIPTIONAL REGULATOR, MARR FAMILY"/>
    <property type="match status" value="1"/>
</dbReference>
<organism evidence="2 3">
    <name type="scientific">Plantibacter cousiniae</name>
    <name type="common">nom. nud.</name>
    <dbReference type="NCBI Taxonomy" id="199709"/>
    <lineage>
        <taxon>Bacteria</taxon>
        <taxon>Bacillati</taxon>
        <taxon>Actinomycetota</taxon>
        <taxon>Actinomycetes</taxon>
        <taxon>Micrococcales</taxon>
        <taxon>Microbacteriaceae</taxon>
        <taxon>Plantibacter</taxon>
    </lineage>
</organism>
<dbReference type="PRINTS" id="PR00598">
    <property type="entry name" value="HTHMARR"/>
</dbReference>
<name>A0ABY1LFT7_9MICO</name>
<dbReference type="Pfam" id="PF12802">
    <property type="entry name" value="MarR_2"/>
    <property type="match status" value="1"/>
</dbReference>
<keyword evidence="2" id="KW-0238">DNA-binding</keyword>
<dbReference type="GO" id="GO:0003677">
    <property type="term" value="F:DNA binding"/>
    <property type="evidence" value="ECO:0007669"/>
    <property type="project" value="UniProtKB-KW"/>
</dbReference>
<dbReference type="CDD" id="cd00090">
    <property type="entry name" value="HTH_ARSR"/>
    <property type="match status" value="1"/>
</dbReference>
<accession>A0ABY1LFT7</accession>
<evidence type="ECO:0000259" key="1">
    <source>
        <dbReference type="PROSITE" id="PS50995"/>
    </source>
</evidence>
<reference evidence="2 3" key="1">
    <citation type="submission" date="2017-02" db="EMBL/GenBank/DDBJ databases">
        <authorList>
            <person name="Varghese N."/>
            <person name="Submissions S."/>
        </authorList>
    </citation>
    <scope>NUCLEOTIDE SEQUENCE [LARGE SCALE GENOMIC DNA]</scope>
    <source>
        <strain evidence="2 3">VKM Ac-1787</strain>
    </source>
</reference>
<keyword evidence="2" id="KW-0614">Plasmid</keyword>
<dbReference type="SUPFAM" id="SSF46785">
    <property type="entry name" value="Winged helix' DNA-binding domain"/>
    <property type="match status" value="1"/>
</dbReference>
<dbReference type="InterPro" id="IPR036390">
    <property type="entry name" value="WH_DNA-bd_sf"/>
</dbReference>
<dbReference type="EMBL" id="FUZO01000001">
    <property type="protein sequence ID" value="SKC36266.1"/>
    <property type="molecule type" value="Genomic_DNA"/>
</dbReference>
<gene>
    <name evidence="2" type="ORF">SAMN06295973_0117</name>
</gene>
<keyword evidence="3" id="KW-1185">Reference proteome</keyword>
<dbReference type="RefSeq" id="WP_079704263.1">
    <property type="nucleotide sequence ID" value="NZ_FUZO01000001.1"/>
</dbReference>
<evidence type="ECO:0000313" key="2">
    <source>
        <dbReference type="EMBL" id="SKC36266.1"/>
    </source>
</evidence>
<evidence type="ECO:0000313" key="3">
    <source>
        <dbReference type="Proteomes" id="UP000190827"/>
    </source>
</evidence>
<feature type="domain" description="HTH marR-type" evidence="1">
    <location>
        <begin position="25"/>
        <end position="162"/>
    </location>
</feature>
<dbReference type="Proteomes" id="UP000190827">
    <property type="component" value="Unassembled WGS sequence"/>
</dbReference>
<sequence>MPRSKNTLPLDALAAEDVAPLVGGDAPSFQSAFQAIVAWGTSRSYREQVMRDSGFPFPKDLPAFLVINQLIYRGLATPTALADAVDTTRSNMSRVIARLESAGLVFRAHDPRDARGAVIGLTASGRALGSRVVDAMQDVSVLTGWSAEEIETLERLTIKLASTLDAFPNHPLTVTAGVPFASVQRWPAVVEQGR</sequence>
<dbReference type="InterPro" id="IPR011991">
    <property type="entry name" value="ArsR-like_HTH"/>
</dbReference>
<dbReference type="Gene3D" id="1.10.10.10">
    <property type="entry name" value="Winged helix-like DNA-binding domain superfamily/Winged helix DNA-binding domain"/>
    <property type="match status" value="1"/>
</dbReference>